<proteinExistence type="predicted"/>
<dbReference type="InterPro" id="IPR036322">
    <property type="entry name" value="WD40_repeat_dom_sf"/>
</dbReference>
<protein>
    <submittedName>
        <fullName evidence="2">Uncharacterized protein</fullName>
    </submittedName>
</protein>
<dbReference type="PANTHER" id="PTHR13268:SF0">
    <property type="entry name" value="BCAS3 MICROTUBULE ASSOCIATED CELL MIGRATION FACTOR"/>
    <property type="match status" value="1"/>
</dbReference>
<dbReference type="Proteomes" id="UP000825434">
    <property type="component" value="Chromosome 7"/>
</dbReference>
<gene>
    <name evidence="2" type="ORF">CA3LBN_004679</name>
</gene>
<dbReference type="PANTHER" id="PTHR13268">
    <property type="entry name" value="BREAST CARCINOMA AMPLIFIED SEQUENCE 3"/>
    <property type="match status" value="1"/>
</dbReference>
<reference evidence="2 3" key="1">
    <citation type="submission" date="2021-06" db="EMBL/GenBank/DDBJ databases">
        <title>Candida outbreak in Lebanon.</title>
        <authorList>
            <person name="Finianos M."/>
        </authorList>
    </citation>
    <scope>NUCLEOTIDE SEQUENCE [LARGE SCALE GENOMIC DNA]</scope>
    <source>
        <strain evidence="2">CA3LBN</strain>
    </source>
</reference>
<feature type="compositionally biased region" description="Polar residues" evidence="1">
    <location>
        <begin position="32"/>
        <end position="63"/>
    </location>
</feature>
<evidence type="ECO:0000313" key="3">
    <source>
        <dbReference type="Proteomes" id="UP000825434"/>
    </source>
</evidence>
<organism evidence="2 3">
    <name type="scientific">Candidozyma haemuli</name>
    <dbReference type="NCBI Taxonomy" id="45357"/>
    <lineage>
        <taxon>Eukaryota</taxon>
        <taxon>Fungi</taxon>
        <taxon>Dikarya</taxon>
        <taxon>Ascomycota</taxon>
        <taxon>Saccharomycotina</taxon>
        <taxon>Pichiomycetes</taxon>
        <taxon>Metschnikowiaceae</taxon>
        <taxon>Candidozyma</taxon>
    </lineage>
</organism>
<dbReference type="EMBL" id="CP076667">
    <property type="protein sequence ID" value="QWU90318.1"/>
    <property type="molecule type" value="Genomic_DNA"/>
</dbReference>
<evidence type="ECO:0000313" key="2">
    <source>
        <dbReference type="EMBL" id="QWU90318.1"/>
    </source>
</evidence>
<keyword evidence="3" id="KW-1185">Reference proteome</keyword>
<sequence length="693" mass="76550">MPSLVKVPTNPKRGHRLGTFKATWNKLKAATLDNSGNAENGAVTDSDSPNQEEPSNLNGTNGSAKPETKAQSKIVEFGPRGEMCVYYPDQEVLELWDWCSPSSQAYQGDSLNLIRSVPLDKQMVALKVGDILGLPSVVFTTNDTVHLYIHGFQGLHSALPSYFKAPHTIKLSRELFTIGSANGYICILNVRRNQSISFGTYESHNIRQNITRPVADKENITTDWLFLKACVSNDAPIYDLQGSWLVYCPTKTEMDHQRHLLHSHSSSTKKKESRSDCLFTDVKLPPSGPLLMRVVSSISGSALDKLYALSESGSKTIREYWSKPKGSKSNILDKDVSLHSISNNISQTLYSTANKIKKSTQDSGEHKYIRLINLHSGQMIATFKPPGGVSHLSLSPYDLQLVQASAKGDAFYLWDLYRLPKEASLVGKFVRGNTSATINDICWFVNSEGPGCSDGTNAGFGCISKKSGSLHWYNINYLSRGIESNNHPNKLGGKSGGFSSDQFLDSWVLPSIGASRFVKLPKVSNLPSRLSEESTLDKKLFEMDQLAFYDKAGHLRLVSPLNGKHTFKYVLPKESSQKPVSQDLSGIFPFPRATGPNKEDKKFEAPLSQTEIETCAQYLSVINDKRFELSTFELAGEKDIFDYLEDFGSDIPTRRVDFRGAPQPQSPILNGDSVAALDKGLLINPEISGEELS</sequence>
<dbReference type="SUPFAM" id="SSF50978">
    <property type="entry name" value="WD40 repeat-like"/>
    <property type="match status" value="1"/>
</dbReference>
<name>A0ABX8IEA0_9ASCO</name>
<dbReference type="InterPro" id="IPR045142">
    <property type="entry name" value="BCAS3-like"/>
</dbReference>
<accession>A0ABX8IEA0</accession>
<evidence type="ECO:0000256" key="1">
    <source>
        <dbReference type="SAM" id="MobiDB-lite"/>
    </source>
</evidence>
<feature type="region of interest" description="Disordered" evidence="1">
    <location>
        <begin position="31"/>
        <end position="71"/>
    </location>
</feature>